<dbReference type="Gene3D" id="2.60.120.10">
    <property type="entry name" value="Jelly Rolls"/>
    <property type="match status" value="1"/>
</dbReference>
<proteinExistence type="predicted"/>
<dbReference type="InterPro" id="IPR014710">
    <property type="entry name" value="RmlC-like_jellyroll"/>
</dbReference>
<dbReference type="STRING" id="536979.SAMN04488055_2119"/>
<feature type="domain" description="Cyclic nucleotide-binding" evidence="1">
    <location>
        <begin position="38"/>
        <end position="124"/>
    </location>
</feature>
<reference evidence="2 3" key="1">
    <citation type="submission" date="2016-11" db="EMBL/GenBank/DDBJ databases">
        <authorList>
            <person name="Jaros S."/>
            <person name="Januszkiewicz K."/>
            <person name="Wedrychowicz H."/>
        </authorList>
    </citation>
    <scope>NUCLEOTIDE SEQUENCE [LARGE SCALE GENOMIC DNA]</scope>
    <source>
        <strain evidence="2 3">DSM 24787</strain>
    </source>
</reference>
<dbReference type="RefSeq" id="WP_074239203.1">
    <property type="nucleotide sequence ID" value="NZ_FSRA01000001.1"/>
</dbReference>
<sequence length="206" mass="24407">MKKFTDDQIYAAVSGRLNAFTMLPPQVHERIREKTQIVSFKKREIFHRADETCRYCYFIVDGFTMAYTLDKDMEEITSWCMDTGDIITSVISYYTQTPSNEYLVALQDSICVRFHYEDMIAIAEEFPIFYKLMWLVDVHYHMQLYLRDSWKGLDAKDRYIKLQEHFPNIILKAPQSVIASYLGISKFHLSDIRRELKLGNPPEEEE</sequence>
<evidence type="ECO:0000313" key="2">
    <source>
        <dbReference type="EMBL" id="SIN92438.1"/>
    </source>
</evidence>
<dbReference type="Pfam" id="PF00027">
    <property type="entry name" value="cNMP_binding"/>
    <property type="match status" value="1"/>
</dbReference>
<name>A0A1N6FAX8_9BACT</name>
<protein>
    <submittedName>
        <fullName evidence="2">cAMP-binding domain of CRP or a regulatory subunit of cAMP-dependent protein kinases</fullName>
    </submittedName>
</protein>
<dbReference type="CDD" id="cd00038">
    <property type="entry name" value="CAP_ED"/>
    <property type="match status" value="1"/>
</dbReference>
<dbReference type="InterPro" id="IPR018490">
    <property type="entry name" value="cNMP-bd_dom_sf"/>
</dbReference>
<dbReference type="Proteomes" id="UP000185003">
    <property type="component" value="Unassembled WGS sequence"/>
</dbReference>
<keyword evidence="2" id="KW-0418">Kinase</keyword>
<organism evidence="2 3">
    <name type="scientific">Chitinophaga niabensis</name>
    <dbReference type="NCBI Taxonomy" id="536979"/>
    <lineage>
        <taxon>Bacteria</taxon>
        <taxon>Pseudomonadati</taxon>
        <taxon>Bacteroidota</taxon>
        <taxon>Chitinophagia</taxon>
        <taxon>Chitinophagales</taxon>
        <taxon>Chitinophagaceae</taxon>
        <taxon>Chitinophaga</taxon>
    </lineage>
</organism>
<dbReference type="InterPro" id="IPR000595">
    <property type="entry name" value="cNMP-bd_dom"/>
</dbReference>
<gene>
    <name evidence="2" type="ORF">SAMN04488055_2119</name>
</gene>
<dbReference type="AlphaFoldDB" id="A0A1N6FAX8"/>
<evidence type="ECO:0000259" key="1">
    <source>
        <dbReference type="Pfam" id="PF00027"/>
    </source>
</evidence>
<dbReference type="GO" id="GO:0016301">
    <property type="term" value="F:kinase activity"/>
    <property type="evidence" value="ECO:0007669"/>
    <property type="project" value="UniProtKB-KW"/>
</dbReference>
<dbReference type="OrthoDB" id="9152304at2"/>
<evidence type="ECO:0000313" key="3">
    <source>
        <dbReference type="Proteomes" id="UP000185003"/>
    </source>
</evidence>
<dbReference type="SUPFAM" id="SSF51206">
    <property type="entry name" value="cAMP-binding domain-like"/>
    <property type="match status" value="1"/>
</dbReference>
<keyword evidence="3" id="KW-1185">Reference proteome</keyword>
<dbReference type="EMBL" id="FSRA01000001">
    <property type="protein sequence ID" value="SIN92438.1"/>
    <property type="molecule type" value="Genomic_DNA"/>
</dbReference>
<accession>A0A1N6FAX8</accession>
<keyword evidence="2" id="KW-0808">Transferase</keyword>